<accession>A0A8J3NAV5</accession>
<gene>
    <name evidence="1" type="ORF">KSF_108500</name>
</gene>
<protein>
    <submittedName>
        <fullName evidence="1">Uncharacterized protein</fullName>
    </submittedName>
</protein>
<name>A0A8J3NAV5_9CHLR</name>
<evidence type="ECO:0000313" key="1">
    <source>
        <dbReference type="EMBL" id="GHP00803.1"/>
    </source>
</evidence>
<dbReference type="Proteomes" id="UP000597444">
    <property type="component" value="Unassembled WGS sequence"/>
</dbReference>
<evidence type="ECO:0000313" key="2">
    <source>
        <dbReference type="Proteomes" id="UP000597444"/>
    </source>
</evidence>
<dbReference type="EMBL" id="BNJK01000003">
    <property type="protein sequence ID" value="GHP00803.1"/>
    <property type="molecule type" value="Genomic_DNA"/>
</dbReference>
<organism evidence="1 2">
    <name type="scientific">Reticulibacter mediterranei</name>
    <dbReference type="NCBI Taxonomy" id="2778369"/>
    <lineage>
        <taxon>Bacteria</taxon>
        <taxon>Bacillati</taxon>
        <taxon>Chloroflexota</taxon>
        <taxon>Ktedonobacteria</taxon>
        <taxon>Ktedonobacterales</taxon>
        <taxon>Reticulibacteraceae</taxon>
        <taxon>Reticulibacter</taxon>
    </lineage>
</organism>
<proteinExistence type="predicted"/>
<comment type="caution">
    <text evidence="1">The sequence shown here is derived from an EMBL/GenBank/DDBJ whole genome shotgun (WGS) entry which is preliminary data.</text>
</comment>
<reference evidence="1" key="1">
    <citation type="submission" date="2020-10" db="EMBL/GenBank/DDBJ databases">
        <title>Taxonomic study of unclassified bacteria belonging to the class Ktedonobacteria.</title>
        <authorList>
            <person name="Yabe S."/>
            <person name="Wang C.M."/>
            <person name="Zheng Y."/>
            <person name="Sakai Y."/>
            <person name="Cavaletti L."/>
            <person name="Monciardini P."/>
            <person name="Donadio S."/>
        </authorList>
    </citation>
    <scope>NUCLEOTIDE SEQUENCE</scope>
    <source>
        <strain evidence="1">ID150040</strain>
    </source>
</reference>
<keyword evidence="2" id="KW-1185">Reference proteome</keyword>
<sequence>MEERIMAEPMISEVVDVRSGYTEYVDLRTELFTENKNWARMASYRPITAHRQVFQKVFKSHTLKDKRCYLITSVYGTGKSHLCLTLANYLQTPADEPLMRTFLEQYAAVDPEGAEKLRAARTEGRYLIALCDWGYKGEFDEIVLRAVNTALKRDGFTDDLQTPYLQALKKLQEWQQLAESGDARGTFWQAFEQRLVEHSPERTLASFTKELLSFERAALETFKRIHQEITTAPFAYDKADLIDVLTATLASPAFKERFLGMLVLFDEFGDTMAQGEMSPKAFQQFAQLCADPPRDCAKLMFVGTSHKDLKHYAKSYNATEFRLASDRIETISLERTGVEDIITAIITPKKTESLWQEKVAPHAETWDVLLDECQRLKVFSELPAVKIRETIIEDFYPMHPMATSVLLSLVGDVASNNRSVFTFFSEEVSPEAALGSYGHYLATSPIGTSKKLNLYTADRLFDYFAANLKADNHELRPTIRTYLKDYENALRELRLLPEPEYQDDPLVSRILRLMVLYQIVGFPCTLDTLQFGLYANTSAERSALDNRLRGLANKRIIYLVKDTGAYEFKQSSSADLERRIDDYMRDPMNPPINSALELTQLLPLEKKKDLYLEANEYNAPYGEDKRLERRFVRAIDLGEEELTPYGPHSYFEKLDEEIEQEITKKGEFEGIALHVVCETTEELQHARDLCTHNHSDRIVVALPKQPMNFRDLILEIQAIQAVKDSKEAETFSLQDRAALEERLHGDGKRQGVLGLLRTRRNKLLVGKEIAWYGRYGQAISLHENTTSDPADWVMERLYAGGHNAFQHEDINKVHGKGDRGRNSALKEAIEKLLDPFTPLTIDRGFQVGRGEIRYLDRCFLQQNALVHVKTEGTKLCCELEADPSKYASKLPALAAMVSDIRALPADEPFRLTDWFNKYRKPPYGQGTVALNLLLAYLCRLFGESIYVKQDDAAIGDLPIRSLEAITSLVDGHAPQAVLGYRRLRREEREWFNQVAMIFGSPDSAARHGYTAMEAHTLLKEWWNALPSVASIPTMYPREHYPLTASFIEVLQKSGARDAHTFLLTELPPALGATDKITLSSLDQLAAQLAQEKQTLGSAMAIMEGAITDALSPCFDLPPRSTSSELIAAATAWYKHLEPDQQDAHAIWPRDAKSLLLALRSIDTFQETFLIRLPMDYGLKAVDQWRADRTLEYTERIKQAKMHIDAQRVRIEMADVHYDGQYDQEHDGLIYFPETLRLTFSHPNSQTNIWVAEDAADPREFTAIRTQVDGTSPLEIHSTKTLQVAVQDSEENWSKVKTIRLIKQQAAPSQGVMLIETARLVPASEEVVHSDPVEHEESFALRLRSLIRSGLAQHRITVEEVVTLAQQLLDEFTGEGDGTHHTAD</sequence>